<evidence type="ECO:0000313" key="1">
    <source>
        <dbReference type="EMBL" id="OGG39299.1"/>
    </source>
</evidence>
<proteinExistence type="predicted"/>
<name>A0A1F6BQT8_9BACT</name>
<accession>A0A1F6BQT8</accession>
<dbReference type="AlphaFoldDB" id="A0A1F6BQT8"/>
<sequence length="62" mass="7414">MSLIKTSDVKLNNLIRKRVVELFQSFIEDTDYGLELTDRIKNRLRSPARRFIALKDLKRKYS</sequence>
<protein>
    <submittedName>
        <fullName evidence="1">Uncharacterized protein</fullName>
    </submittedName>
</protein>
<evidence type="ECO:0000313" key="2">
    <source>
        <dbReference type="Proteomes" id="UP000179324"/>
    </source>
</evidence>
<dbReference type="Proteomes" id="UP000179324">
    <property type="component" value="Unassembled WGS sequence"/>
</dbReference>
<gene>
    <name evidence="1" type="ORF">A2127_00665</name>
</gene>
<dbReference type="EMBL" id="MFKI01000016">
    <property type="protein sequence ID" value="OGG39299.1"/>
    <property type="molecule type" value="Genomic_DNA"/>
</dbReference>
<reference evidence="1 2" key="1">
    <citation type="journal article" date="2016" name="Nat. Commun.">
        <title>Thousands of microbial genomes shed light on interconnected biogeochemical processes in an aquifer system.</title>
        <authorList>
            <person name="Anantharaman K."/>
            <person name="Brown C.T."/>
            <person name="Hug L.A."/>
            <person name="Sharon I."/>
            <person name="Castelle C.J."/>
            <person name="Probst A.J."/>
            <person name="Thomas B.C."/>
            <person name="Singh A."/>
            <person name="Wilkins M.J."/>
            <person name="Karaoz U."/>
            <person name="Brodie E.L."/>
            <person name="Williams K.H."/>
            <person name="Hubbard S.S."/>
            <person name="Banfield J.F."/>
        </authorList>
    </citation>
    <scope>NUCLEOTIDE SEQUENCE [LARGE SCALE GENOMIC DNA]</scope>
</reference>
<comment type="caution">
    <text evidence="1">The sequence shown here is derived from an EMBL/GenBank/DDBJ whole genome shotgun (WGS) entry which is preliminary data.</text>
</comment>
<organism evidence="1 2">
    <name type="scientific">Candidatus Jorgensenbacteria bacterium GWC1_48_12</name>
    <dbReference type="NCBI Taxonomy" id="1798469"/>
    <lineage>
        <taxon>Bacteria</taxon>
        <taxon>Candidatus Joergenseniibacteriota</taxon>
    </lineage>
</organism>